<dbReference type="Proteomes" id="UP001217089">
    <property type="component" value="Unassembled WGS sequence"/>
</dbReference>
<evidence type="ECO:0000256" key="1">
    <source>
        <dbReference type="ARBA" id="ARBA00005535"/>
    </source>
</evidence>
<dbReference type="InterPro" id="IPR028241">
    <property type="entry name" value="RAVE2/Rogdi"/>
</dbReference>
<proteinExistence type="inferred from homology"/>
<protein>
    <recommendedName>
        <fullName evidence="4">Protein rogdi</fullName>
    </recommendedName>
</protein>
<dbReference type="Pfam" id="PF10259">
    <property type="entry name" value="Rogdi_lz"/>
    <property type="match status" value="1"/>
</dbReference>
<comment type="similarity">
    <text evidence="1">Belongs to the rogdi family.</text>
</comment>
<sequence length="292" mass="33364">MKMADSEDEEIEVLRKELCWLLEDQVHPVLEEIRNTLLECCRRFPHRSTQDEHDPAVETTDDTPSYRCLGRVGIDGDNELLNVIYVMINCYILFTGSGTGNVYCVVTLLGDSICDADINFKHKQGKDHHTFKTGINPEVNWKLQQIQDAGNFLYGALSVFANIDKDKKFTSAKQVLMLLDTLMNYLNQGRSCLAFPKRKSVDELVNNRNMTTFKPPVPSDVALSFYIHSSKLILALYNLQVTNQQKIEITSRSQVECTVQWLNEAVMLFTLALQQCSQLKDKITVLQQYEIT</sequence>
<dbReference type="EMBL" id="JARBDR010000440">
    <property type="protein sequence ID" value="KAJ8313037.1"/>
    <property type="molecule type" value="Genomic_DNA"/>
</dbReference>
<evidence type="ECO:0000313" key="3">
    <source>
        <dbReference type="Proteomes" id="UP001217089"/>
    </source>
</evidence>
<dbReference type="PANTHER" id="PTHR13618:SF1">
    <property type="entry name" value="PROTEIN ROGDI HOMOLOG"/>
    <property type="match status" value="1"/>
</dbReference>
<evidence type="ECO:0008006" key="4">
    <source>
        <dbReference type="Google" id="ProtNLM"/>
    </source>
</evidence>
<keyword evidence="3" id="KW-1185">Reference proteome</keyword>
<gene>
    <name evidence="2" type="ORF">KUTeg_010410</name>
</gene>
<organism evidence="2 3">
    <name type="scientific">Tegillarca granosa</name>
    <name type="common">Malaysian cockle</name>
    <name type="synonym">Anadara granosa</name>
    <dbReference type="NCBI Taxonomy" id="220873"/>
    <lineage>
        <taxon>Eukaryota</taxon>
        <taxon>Metazoa</taxon>
        <taxon>Spiralia</taxon>
        <taxon>Lophotrochozoa</taxon>
        <taxon>Mollusca</taxon>
        <taxon>Bivalvia</taxon>
        <taxon>Autobranchia</taxon>
        <taxon>Pteriomorphia</taxon>
        <taxon>Arcoida</taxon>
        <taxon>Arcoidea</taxon>
        <taxon>Arcidae</taxon>
        <taxon>Tegillarca</taxon>
    </lineage>
</organism>
<accession>A0ABQ9F9K5</accession>
<reference evidence="2 3" key="1">
    <citation type="submission" date="2022-12" db="EMBL/GenBank/DDBJ databases">
        <title>Chromosome-level genome of Tegillarca granosa.</title>
        <authorList>
            <person name="Kim J."/>
        </authorList>
    </citation>
    <scope>NUCLEOTIDE SEQUENCE [LARGE SCALE GENOMIC DNA]</scope>
    <source>
        <strain evidence="2">Teg-2019</strain>
        <tissue evidence="2">Adductor muscle</tissue>
    </source>
</reference>
<name>A0ABQ9F9K5_TEGGR</name>
<comment type="caution">
    <text evidence="2">The sequence shown here is derived from an EMBL/GenBank/DDBJ whole genome shotgun (WGS) entry which is preliminary data.</text>
</comment>
<dbReference type="PANTHER" id="PTHR13618">
    <property type="entry name" value="LEUCINE ZIPPER CONTAINING TRANSCRIPTION FACTOR LZF1"/>
    <property type="match status" value="1"/>
</dbReference>
<evidence type="ECO:0000313" key="2">
    <source>
        <dbReference type="EMBL" id="KAJ8313037.1"/>
    </source>
</evidence>